<protein>
    <submittedName>
        <fullName evidence="1">XRE family transcriptional regulator</fullName>
    </submittedName>
</protein>
<name>A0A5N7J540_9CLOT</name>
<dbReference type="GO" id="GO:0003677">
    <property type="term" value="F:DNA binding"/>
    <property type="evidence" value="ECO:0007669"/>
    <property type="project" value="InterPro"/>
</dbReference>
<organism evidence="1 2">
    <name type="scientific">Clostridium estertheticum</name>
    <dbReference type="NCBI Taxonomy" id="238834"/>
    <lineage>
        <taxon>Bacteria</taxon>
        <taxon>Bacillati</taxon>
        <taxon>Bacillota</taxon>
        <taxon>Clostridia</taxon>
        <taxon>Eubacteriales</taxon>
        <taxon>Clostridiaceae</taxon>
        <taxon>Clostridium</taxon>
    </lineage>
</organism>
<evidence type="ECO:0000313" key="2">
    <source>
        <dbReference type="Proteomes" id="UP000342249"/>
    </source>
</evidence>
<reference evidence="1 2" key="1">
    <citation type="journal article" date="2019" name="Lett. Appl. Microbiol.">
        <title>A case of 'blown pack' spoilage of vacuum-packaged pork likely associated with Clostridium estertheticum in Canada.</title>
        <authorList>
            <person name="Zhang P."/>
            <person name="Ward P."/>
            <person name="McMullen L.M."/>
            <person name="Yang X."/>
        </authorList>
    </citation>
    <scope>NUCLEOTIDE SEQUENCE [LARGE SCALE GENOMIC DNA]</scope>
    <source>
        <strain evidence="1 2">MA19</strain>
    </source>
</reference>
<proteinExistence type="predicted"/>
<dbReference type="Gene3D" id="1.25.40.10">
    <property type="entry name" value="Tetratricopeptide repeat domain"/>
    <property type="match status" value="2"/>
</dbReference>
<comment type="caution">
    <text evidence="1">The sequence shown here is derived from an EMBL/GenBank/DDBJ whole genome shotgun (WGS) entry which is preliminary data.</text>
</comment>
<dbReference type="RefSeq" id="WP_152753260.1">
    <property type="nucleotide sequence ID" value="NZ_CP077610.1"/>
</dbReference>
<dbReference type="SMART" id="SM00028">
    <property type="entry name" value="TPR"/>
    <property type="match status" value="3"/>
</dbReference>
<dbReference type="SUPFAM" id="SSF48452">
    <property type="entry name" value="TPR-like"/>
    <property type="match status" value="2"/>
</dbReference>
<sequence length="427" mass="50192">MKILSTGEKIKRSRIYKGYTLKEICDDKISVSKMSCIENNKVIAEPWVLELISKELDIDLGYLNENVFEQVKENIAILKANVKNDENIATKDEDYKTNVSYNLEVAEKYNYYDLAIELMHMLFNFYLDKKDFENTQAVTSKYYDLYLKTSRDDNKLTYYIDMARHLYIKEDFLEASSYYRNVRKGLYNSEILNYKKIIIVTYNEAACNIKLENYERAFEVGKRLLDLVKHVDTDLRAAQIYHMLAILSIRMKNGDFQKYEQKSYELYKDKLSYKAMAIFNYGSTMFDCNMKEKAIDYISQGLSVYPRDDKVGLVEFMLNCVEELIKNDVVELAQNISDEVLNYAINLDDIKFIEKSYYYKAIILDRQGSSSSAEMYMNLSLDSLLKFGNKKDIYARYLEMGSMYHKLSNVADSIKYFSLALQLEKRM</sequence>
<evidence type="ECO:0000313" key="1">
    <source>
        <dbReference type="EMBL" id="MPQ63859.1"/>
    </source>
</evidence>
<dbReference type="AlphaFoldDB" id="A0A5N7J540"/>
<dbReference type="Proteomes" id="UP000342249">
    <property type="component" value="Unassembled WGS sequence"/>
</dbReference>
<dbReference type="SUPFAM" id="SSF47413">
    <property type="entry name" value="lambda repressor-like DNA-binding domains"/>
    <property type="match status" value="1"/>
</dbReference>
<gene>
    <name evidence="1" type="ORF">E4V82_17320</name>
</gene>
<dbReference type="InterPro" id="IPR019734">
    <property type="entry name" value="TPR_rpt"/>
</dbReference>
<dbReference type="InterPro" id="IPR010982">
    <property type="entry name" value="Lambda_DNA-bd_dom_sf"/>
</dbReference>
<accession>A0A5N7J540</accession>
<dbReference type="InterPro" id="IPR011990">
    <property type="entry name" value="TPR-like_helical_dom_sf"/>
</dbReference>
<dbReference type="EMBL" id="SPSF01000042">
    <property type="protein sequence ID" value="MPQ63859.1"/>
    <property type="molecule type" value="Genomic_DNA"/>
</dbReference>